<keyword evidence="2" id="KW-1185">Reference proteome</keyword>
<feature type="non-terminal residue" evidence="1">
    <location>
        <position position="206"/>
    </location>
</feature>
<dbReference type="AlphaFoldDB" id="A0A7D9KEH2"/>
<accession>A0A7D9KEH2</accession>
<name>A0A7D9KEH2_PARCT</name>
<organism evidence="1 2">
    <name type="scientific">Paramuricea clavata</name>
    <name type="common">Red gorgonian</name>
    <name type="synonym">Violescent sea-whip</name>
    <dbReference type="NCBI Taxonomy" id="317549"/>
    <lineage>
        <taxon>Eukaryota</taxon>
        <taxon>Metazoa</taxon>
        <taxon>Cnidaria</taxon>
        <taxon>Anthozoa</taxon>
        <taxon>Octocorallia</taxon>
        <taxon>Malacalcyonacea</taxon>
        <taxon>Plexauridae</taxon>
        <taxon>Paramuricea</taxon>
    </lineage>
</organism>
<dbReference type="Proteomes" id="UP001152795">
    <property type="component" value="Unassembled WGS sequence"/>
</dbReference>
<reference evidence="1" key="1">
    <citation type="submission" date="2020-04" db="EMBL/GenBank/DDBJ databases">
        <authorList>
            <person name="Alioto T."/>
            <person name="Alioto T."/>
            <person name="Gomez Garrido J."/>
        </authorList>
    </citation>
    <scope>NUCLEOTIDE SEQUENCE</scope>
    <source>
        <strain evidence="1">A484AB</strain>
    </source>
</reference>
<dbReference type="EMBL" id="CACRXK020033710">
    <property type="protein sequence ID" value="CAB4043988.1"/>
    <property type="molecule type" value="Genomic_DNA"/>
</dbReference>
<evidence type="ECO:0000313" key="1">
    <source>
        <dbReference type="EMBL" id="CAB4043988.1"/>
    </source>
</evidence>
<comment type="caution">
    <text evidence="1">The sequence shown here is derived from an EMBL/GenBank/DDBJ whole genome shotgun (WGS) entry which is preliminary data.</text>
</comment>
<protein>
    <submittedName>
        <fullName evidence="1">Uncharacterized protein</fullName>
    </submittedName>
</protein>
<evidence type="ECO:0000313" key="2">
    <source>
        <dbReference type="Proteomes" id="UP001152795"/>
    </source>
</evidence>
<proteinExistence type="predicted"/>
<gene>
    <name evidence="1" type="ORF">PACLA_8A005896</name>
</gene>
<sequence>MILEELFGSCVALVLRLIIQTPPISRENLQSEYTLISAPNLEQDEVYDGLIHQEYEQEPPTEVPCYEDGTFVWMQADPRRNFCESSIRSLKANVGLITAVVFVLGSLTVGVVYVDLNSNDACTEWTDKNLSVPAHVHKLRIVGKSVKLLPLFSWFPACIAMLWGYREFKKNYLARLFFCAFVPGSITCVYRIIMFDKFTNVDYNLY</sequence>